<name>A0AAE7RXZ2_9CAUD</name>
<dbReference type="RefSeq" id="YP_010509705.1">
    <property type="nucleotide sequence ID" value="NC_067211.1"/>
</dbReference>
<dbReference type="Proteomes" id="UP000827483">
    <property type="component" value="Segment"/>
</dbReference>
<dbReference type="GeneID" id="75687194"/>
<proteinExistence type="predicted"/>
<accession>A0AAE7RXZ2</accession>
<dbReference type="KEGG" id="vg:75687194"/>
<keyword evidence="2" id="KW-1185">Reference proteome</keyword>
<organism evidence="1 2">
    <name type="scientific">uncultured phage cr105_1</name>
    <dbReference type="NCBI Taxonomy" id="2986415"/>
    <lineage>
        <taxon>Viruses</taxon>
        <taxon>Duplodnaviria</taxon>
        <taxon>Heunggongvirae</taxon>
        <taxon>Uroviricota</taxon>
        <taxon>Caudoviricetes</taxon>
        <taxon>Crassvirales</taxon>
        <taxon>Suoliviridae</taxon>
        <taxon>Loutivirinae</taxon>
        <taxon>Buchavirus</taxon>
        <taxon>Buchavirus intestinalis</taxon>
    </lineage>
</organism>
<reference evidence="1 2" key="1">
    <citation type="submission" date="2021-04" db="EMBL/GenBank/DDBJ databases">
        <authorList>
            <person name="Shkoporov A.N."/>
            <person name="Stockdale S.R."/>
            <person name="Guerin E."/>
            <person name="Ross R.P."/>
            <person name="Hill C."/>
        </authorList>
    </citation>
    <scope>NUCLEOTIDE SEQUENCE [LARGE SCALE GENOMIC DNA]</scope>
    <source>
        <strain evidence="2">cr105_1</strain>
    </source>
</reference>
<evidence type="ECO:0000313" key="2">
    <source>
        <dbReference type="Proteomes" id="UP000827483"/>
    </source>
</evidence>
<dbReference type="EMBL" id="MZ130493">
    <property type="protein sequence ID" value="QWM90765.1"/>
    <property type="molecule type" value="Genomic_DNA"/>
</dbReference>
<protein>
    <submittedName>
        <fullName evidence="1">Uncharacterized protein</fullName>
    </submittedName>
</protein>
<evidence type="ECO:0000313" key="1">
    <source>
        <dbReference type="EMBL" id="QWM90765.1"/>
    </source>
</evidence>
<gene>
    <name evidence="1" type="primary">gp_72795</name>
</gene>
<sequence>MELKNLNDVSIYIAPLCNDNITWEDLTVESGFVNAFTSDKNRPYLEDKVFFVYDSSVNTKESLNRFLKFRQLDTIYNTHYITIKKKHYTVYCFSNPKYKKDIDRLRINGKTYNLKTALEINRFWNNVPVPELEERLFYNHYRFGESIEAEIPEEDYYSYMEFGDDI</sequence>